<dbReference type="EMBL" id="KK707500">
    <property type="protein sequence ID" value="KFQ31314.1"/>
    <property type="molecule type" value="Genomic_DNA"/>
</dbReference>
<evidence type="ECO:0000313" key="1">
    <source>
        <dbReference type="EMBL" id="KFQ31314.1"/>
    </source>
</evidence>
<dbReference type="AlphaFoldDB" id="A0A091QWL8"/>
<accession>A0A091QWL8</accession>
<sequence length="127" mass="13901">PETPSFLLQLEEMYSTVCKATKKKNQVPVSSPREVGGGWLSPCQEECARAGCWTPATQGPPDSCYESINDRAWTAQGRGHDPDYEAVDVNWKKAAKRDKLGKGKVGESRRASARTAANGLEVYITNL</sequence>
<organism evidence="1 2">
    <name type="scientific">Merops nubicus</name>
    <name type="common">Northern carmine bee-eater</name>
    <dbReference type="NCBI Taxonomy" id="57421"/>
    <lineage>
        <taxon>Eukaryota</taxon>
        <taxon>Metazoa</taxon>
        <taxon>Chordata</taxon>
        <taxon>Craniata</taxon>
        <taxon>Vertebrata</taxon>
        <taxon>Euteleostomi</taxon>
        <taxon>Archelosauria</taxon>
        <taxon>Archosauria</taxon>
        <taxon>Dinosauria</taxon>
        <taxon>Saurischia</taxon>
        <taxon>Theropoda</taxon>
        <taxon>Coelurosauria</taxon>
        <taxon>Aves</taxon>
        <taxon>Neognathae</taxon>
        <taxon>Neoaves</taxon>
        <taxon>Telluraves</taxon>
        <taxon>Coraciimorphae</taxon>
        <taxon>Coraciiformes</taxon>
        <taxon>Meropidae</taxon>
        <taxon>Merops</taxon>
    </lineage>
</organism>
<name>A0A091QWL8_MERNU</name>
<feature type="non-terminal residue" evidence="1">
    <location>
        <position position="127"/>
    </location>
</feature>
<proteinExistence type="predicted"/>
<feature type="non-terminal residue" evidence="1">
    <location>
        <position position="1"/>
    </location>
</feature>
<reference evidence="1 2" key="1">
    <citation type="submission" date="2014-04" db="EMBL/GenBank/DDBJ databases">
        <title>Genome evolution of avian class.</title>
        <authorList>
            <person name="Zhang G."/>
            <person name="Li C."/>
        </authorList>
    </citation>
    <scope>NUCLEOTIDE SEQUENCE [LARGE SCALE GENOMIC DNA]</scope>
    <source>
        <strain evidence="1">BGI_N331</strain>
    </source>
</reference>
<gene>
    <name evidence="1" type="ORF">N331_08398</name>
</gene>
<dbReference type="Proteomes" id="UP000052967">
    <property type="component" value="Unassembled WGS sequence"/>
</dbReference>
<evidence type="ECO:0000313" key="2">
    <source>
        <dbReference type="Proteomes" id="UP000052967"/>
    </source>
</evidence>
<keyword evidence="2" id="KW-1185">Reference proteome</keyword>
<protein>
    <submittedName>
        <fullName evidence="1">Uncharacterized protein</fullName>
    </submittedName>
</protein>